<dbReference type="PIRSF" id="PIRSF038925">
    <property type="entry name" value="AMP-prot_trans"/>
    <property type="match status" value="1"/>
</dbReference>
<protein>
    <submittedName>
        <fullName evidence="3">Fic family protein</fullName>
    </submittedName>
</protein>
<dbReference type="InterPro" id="IPR026287">
    <property type="entry name" value="SoFic-like"/>
</dbReference>
<feature type="domain" description="Fido" evidence="2">
    <location>
        <begin position="124"/>
        <end position="274"/>
    </location>
</feature>
<gene>
    <name evidence="3" type="ORF">SAMN05421830_104246</name>
</gene>
<dbReference type="InterPro" id="IPR036597">
    <property type="entry name" value="Fido-like_dom_sf"/>
</dbReference>
<keyword evidence="1" id="KW-0547">Nucleotide-binding</keyword>
<feature type="binding site" evidence="1">
    <location>
        <position position="210"/>
    </location>
    <ligand>
        <name>ATP</name>
        <dbReference type="ChEBI" id="CHEBI:30616"/>
    </ligand>
</feature>
<dbReference type="PANTHER" id="PTHR13504:SF38">
    <property type="entry name" value="FIDO DOMAIN-CONTAINING PROTEIN"/>
    <property type="match status" value="1"/>
</dbReference>
<evidence type="ECO:0000313" key="4">
    <source>
        <dbReference type="Proteomes" id="UP000199581"/>
    </source>
</evidence>
<dbReference type="AlphaFoldDB" id="A0A8G2C2J1"/>
<dbReference type="GO" id="GO:0005524">
    <property type="term" value="F:ATP binding"/>
    <property type="evidence" value="ECO:0007669"/>
    <property type="project" value="UniProtKB-KW"/>
</dbReference>
<dbReference type="SUPFAM" id="SSF140931">
    <property type="entry name" value="Fic-like"/>
    <property type="match status" value="1"/>
</dbReference>
<dbReference type="Pfam" id="PF13784">
    <property type="entry name" value="Fic_N"/>
    <property type="match status" value="1"/>
</dbReference>
<comment type="caution">
    <text evidence="3">The sequence shown here is derived from an EMBL/GenBank/DDBJ whole genome shotgun (WGS) entry which is preliminary data.</text>
</comment>
<dbReference type="EMBL" id="FOTO01000004">
    <property type="protein sequence ID" value="SFL66109.1"/>
    <property type="molecule type" value="Genomic_DNA"/>
</dbReference>
<evidence type="ECO:0000256" key="1">
    <source>
        <dbReference type="PIRSR" id="PIRSR038925-1"/>
    </source>
</evidence>
<dbReference type="InterPro" id="IPR040198">
    <property type="entry name" value="Fido_containing"/>
</dbReference>
<evidence type="ECO:0000313" key="3">
    <source>
        <dbReference type="EMBL" id="SFL66109.1"/>
    </source>
</evidence>
<dbReference type="RefSeq" id="WP_244150314.1">
    <property type="nucleotide sequence ID" value="NZ_FOTO01000004.1"/>
</dbReference>
<organism evidence="3 4">
    <name type="scientific">Desulfomicrobium norvegicum (strain DSM 1741 / NCIMB 8310)</name>
    <name type="common">Desulfovibrio baculatus (strain Norway 4)</name>
    <name type="synonym">Desulfovibrio desulfuricans (strain Norway 4)</name>
    <dbReference type="NCBI Taxonomy" id="52561"/>
    <lineage>
        <taxon>Bacteria</taxon>
        <taxon>Pseudomonadati</taxon>
        <taxon>Thermodesulfobacteriota</taxon>
        <taxon>Desulfovibrionia</taxon>
        <taxon>Desulfovibrionales</taxon>
        <taxon>Desulfomicrobiaceae</taxon>
        <taxon>Desulfomicrobium</taxon>
    </lineage>
</organism>
<evidence type="ECO:0000259" key="2">
    <source>
        <dbReference type="PROSITE" id="PS51459"/>
    </source>
</evidence>
<dbReference type="Proteomes" id="UP000199581">
    <property type="component" value="Unassembled WGS sequence"/>
</dbReference>
<dbReference type="Gene3D" id="1.10.3290.10">
    <property type="entry name" value="Fido-like domain"/>
    <property type="match status" value="1"/>
</dbReference>
<dbReference type="InterPro" id="IPR003812">
    <property type="entry name" value="Fido"/>
</dbReference>
<dbReference type="PANTHER" id="PTHR13504">
    <property type="entry name" value="FIDO DOMAIN-CONTAINING PROTEIN DDB_G0283145"/>
    <property type="match status" value="1"/>
</dbReference>
<name>A0A8G2C2J1_DESNO</name>
<dbReference type="InterPro" id="IPR025758">
    <property type="entry name" value="Fic/DOC_N"/>
</dbReference>
<sequence length="384" mass="43645">MDYEQNMKSSSPVHYHSGEFPPKRLEWDRLIPLLGSTSAALARYDGILNAIPNATVLLSPMMTQEAVLTSRIEGTQATMGEVLEFEAGIKPKDRVAERTADIQEVLNYRKAMHRAVELMDDLPLCQRVLKEAHSVLMKGVRGKSKSPGEYRKVPNWIGSYGCSIEEAKYVPISADKLPEAMGRWEQFIHADYQDRLVQLAILHAEFEALHPFLDGNGRLGRMFVPLYLCSINLLQRPMFYISAYLEARRDEYYERLLAVSRVGDWTGWCQFFLEALQSQAEENLRKAKAILVLYEQSLDRALELIRSQHAKKAMDFIFSRPIFSSSSFNNESGIPKATAIRILKVLRDNDFFMILEEQVGSKPAVLGYEALLVITEGMEERGSV</sequence>
<reference evidence="3 4" key="1">
    <citation type="submission" date="2016-10" db="EMBL/GenBank/DDBJ databases">
        <authorList>
            <person name="Varghese N."/>
            <person name="Submissions S."/>
        </authorList>
    </citation>
    <scope>NUCLEOTIDE SEQUENCE [LARGE SCALE GENOMIC DNA]</scope>
    <source>
        <strain evidence="3 4">DSM 1741</strain>
    </source>
</reference>
<keyword evidence="4" id="KW-1185">Reference proteome</keyword>
<proteinExistence type="predicted"/>
<accession>A0A8G2C2J1</accession>
<feature type="binding site" evidence="1">
    <location>
        <position position="252"/>
    </location>
    <ligand>
        <name>ATP</name>
        <dbReference type="ChEBI" id="CHEBI:30616"/>
    </ligand>
</feature>
<dbReference type="Pfam" id="PF02661">
    <property type="entry name" value="Fic"/>
    <property type="match status" value="1"/>
</dbReference>
<keyword evidence="1" id="KW-0067">ATP-binding</keyword>
<dbReference type="PROSITE" id="PS51459">
    <property type="entry name" value="FIDO"/>
    <property type="match status" value="1"/>
</dbReference>
<feature type="binding site" evidence="1">
    <location>
        <position position="73"/>
    </location>
    <ligand>
        <name>ATP</name>
        <dbReference type="ChEBI" id="CHEBI:30616"/>
    </ligand>
</feature>
<feature type="binding site" evidence="1">
    <location>
        <begin position="215"/>
        <end position="221"/>
    </location>
    <ligand>
        <name>ATP</name>
        <dbReference type="ChEBI" id="CHEBI:30616"/>
    </ligand>
</feature>